<keyword evidence="1" id="KW-0472">Membrane</keyword>
<organism evidence="2">
    <name type="scientific">bioreactor metagenome</name>
    <dbReference type="NCBI Taxonomy" id="1076179"/>
    <lineage>
        <taxon>unclassified sequences</taxon>
        <taxon>metagenomes</taxon>
        <taxon>ecological metagenomes</taxon>
    </lineage>
</organism>
<comment type="caution">
    <text evidence="2">The sequence shown here is derived from an EMBL/GenBank/DDBJ whole genome shotgun (WGS) entry which is preliminary data.</text>
</comment>
<keyword evidence="1" id="KW-1133">Transmembrane helix</keyword>
<dbReference type="EMBL" id="VSSQ01018665">
    <property type="protein sequence ID" value="MPM62054.1"/>
    <property type="molecule type" value="Genomic_DNA"/>
</dbReference>
<sequence length="29" mass="3049">MSKGLRIFSLIVAIVMILGTVASIIFAIA</sequence>
<evidence type="ECO:0008006" key="3">
    <source>
        <dbReference type="Google" id="ProtNLM"/>
    </source>
</evidence>
<dbReference type="AlphaFoldDB" id="A0A645BJV5"/>
<evidence type="ECO:0000313" key="2">
    <source>
        <dbReference type="EMBL" id="MPM62054.1"/>
    </source>
</evidence>
<proteinExistence type="predicted"/>
<name>A0A645BJV5_9ZZZZ</name>
<evidence type="ECO:0000256" key="1">
    <source>
        <dbReference type="SAM" id="Phobius"/>
    </source>
</evidence>
<gene>
    <name evidence="2" type="ORF">SDC9_108920</name>
</gene>
<keyword evidence="1" id="KW-0812">Transmembrane</keyword>
<feature type="transmembrane region" description="Helical" evidence="1">
    <location>
        <begin position="7"/>
        <end position="28"/>
    </location>
</feature>
<accession>A0A645BJV5</accession>
<protein>
    <recommendedName>
        <fullName evidence="3">DUF4044 domain-containing protein</fullName>
    </recommendedName>
</protein>
<reference evidence="2" key="1">
    <citation type="submission" date="2019-08" db="EMBL/GenBank/DDBJ databases">
        <authorList>
            <person name="Kucharzyk K."/>
            <person name="Murdoch R.W."/>
            <person name="Higgins S."/>
            <person name="Loffler F."/>
        </authorList>
    </citation>
    <scope>NUCLEOTIDE SEQUENCE</scope>
</reference>